<accession>A0ABW0VNP1</accession>
<dbReference type="EMBL" id="JBHSOC010000101">
    <property type="protein sequence ID" value="MFC5646464.1"/>
    <property type="molecule type" value="Genomic_DNA"/>
</dbReference>
<keyword evidence="2" id="KW-1185">Reference proteome</keyword>
<dbReference type="RefSeq" id="WP_346146596.1">
    <property type="nucleotide sequence ID" value="NZ_BAAAUA010000028.1"/>
</dbReference>
<gene>
    <name evidence="1" type="ORF">ACFPZF_34635</name>
</gene>
<comment type="caution">
    <text evidence="1">The sequence shown here is derived from an EMBL/GenBank/DDBJ whole genome shotgun (WGS) entry which is preliminary data.</text>
</comment>
<organism evidence="1 2">
    <name type="scientific">Kitasatospora cinereorecta</name>
    <dbReference type="NCBI Taxonomy" id="285560"/>
    <lineage>
        <taxon>Bacteria</taxon>
        <taxon>Bacillati</taxon>
        <taxon>Actinomycetota</taxon>
        <taxon>Actinomycetes</taxon>
        <taxon>Kitasatosporales</taxon>
        <taxon>Streptomycetaceae</taxon>
        <taxon>Kitasatospora</taxon>
    </lineage>
</organism>
<protein>
    <submittedName>
        <fullName evidence="1">Uncharacterized protein</fullName>
    </submittedName>
</protein>
<evidence type="ECO:0000313" key="2">
    <source>
        <dbReference type="Proteomes" id="UP001596066"/>
    </source>
</evidence>
<evidence type="ECO:0000313" key="1">
    <source>
        <dbReference type="EMBL" id="MFC5646464.1"/>
    </source>
</evidence>
<name>A0ABW0VNP1_9ACTN</name>
<reference evidence="2" key="1">
    <citation type="journal article" date="2019" name="Int. J. Syst. Evol. Microbiol.">
        <title>The Global Catalogue of Microorganisms (GCM) 10K type strain sequencing project: providing services to taxonomists for standard genome sequencing and annotation.</title>
        <authorList>
            <consortium name="The Broad Institute Genomics Platform"/>
            <consortium name="The Broad Institute Genome Sequencing Center for Infectious Disease"/>
            <person name="Wu L."/>
            <person name="Ma J."/>
        </authorList>
    </citation>
    <scope>NUCLEOTIDE SEQUENCE [LARGE SCALE GENOMIC DNA]</scope>
    <source>
        <strain evidence="2">CGMCC 4.1622</strain>
    </source>
</reference>
<dbReference type="Proteomes" id="UP001596066">
    <property type="component" value="Unassembled WGS sequence"/>
</dbReference>
<sequence>MENDIVTSARVLLLSSGKLTASELVWAFRLLAPISPDVYRPKLTRALLKLARQTAHLPEARLALLAEAVASAEAMDPADPIRRTPLLAALDAYQHHLDALGRPAEAHAARARMTAVDPTVVPTTG</sequence>
<proteinExistence type="predicted"/>